<evidence type="ECO:0000313" key="2">
    <source>
        <dbReference type="Proteomes" id="UP000225965"/>
    </source>
</evidence>
<protein>
    <submittedName>
        <fullName evidence="1">Uncharacterized protein</fullName>
    </submittedName>
</protein>
<dbReference type="RefSeq" id="YP_010013989.1">
    <property type="nucleotide sequence ID" value="NC_053515.1"/>
</dbReference>
<dbReference type="GeneID" id="63210646"/>
<evidence type="ECO:0000313" key="1">
    <source>
        <dbReference type="EMBL" id="APQ42186.1"/>
    </source>
</evidence>
<dbReference type="EMBL" id="KY223999">
    <property type="protein sequence ID" value="APQ42186.1"/>
    <property type="molecule type" value="Genomic_DNA"/>
</dbReference>
<keyword evidence="2" id="KW-1185">Reference proteome</keyword>
<proteinExistence type="predicted"/>
<name>A0A1L6BYL3_9CAUD</name>
<dbReference type="KEGG" id="vg:63210646"/>
<accession>A0A1L6BYL3</accession>
<organism evidence="1 2">
    <name type="scientific">Mycobacterium phage MrMagoo</name>
    <dbReference type="NCBI Taxonomy" id="1927020"/>
    <lineage>
        <taxon>Viruses</taxon>
        <taxon>Duplodnaviria</taxon>
        <taxon>Heunggongvirae</taxon>
        <taxon>Uroviricota</taxon>
        <taxon>Caudoviricetes</taxon>
        <taxon>Vilmaviridae</taxon>
        <taxon>Mclasvirinae</taxon>
        <taxon>Reyvirus</taxon>
        <taxon>Reyvirus mrmagoo</taxon>
    </lineage>
</organism>
<sequence>MSDIHWGGSLSDSGQIQVLHEQLAAEQAKLMAVRNLCQAWLDGYGPGSRAENVFGRQVISVDFIYENIVGLIDA</sequence>
<gene>
    <name evidence="1" type="primary">83</name>
    <name evidence="1" type="ORF">PBI_MRMAGOO_83</name>
</gene>
<reference evidence="1 2" key="1">
    <citation type="submission" date="2016-11" db="EMBL/GenBank/DDBJ databases">
        <authorList>
            <person name="Brown T."/>
            <person name="Davidson K."/>
            <person name="Doll Z."/>
            <person name="Jansson R."/>
            <person name="Janyszek T."/>
            <person name="Lwin C."/>
            <person name="Patil S."/>
            <person name="Piper J."/>
            <person name="Rajendiran N."/>
            <person name="Rittenhouse N.L."/>
            <person name="Younker T.P."/>
            <person name="Zhang J."/>
            <person name="Garlena R.A."/>
            <person name="Russell D.A."/>
            <person name="Pope W.H."/>
            <person name="Jacobs-Sera D."/>
            <person name="Hatfull G.F."/>
        </authorList>
    </citation>
    <scope>NUCLEOTIDE SEQUENCE [LARGE SCALE GENOMIC DNA]</scope>
</reference>
<dbReference type="Proteomes" id="UP000225965">
    <property type="component" value="Segment"/>
</dbReference>